<keyword evidence="8 11" id="KW-1133">Transmembrane helix</keyword>
<feature type="transmembrane region" description="Helical" evidence="11">
    <location>
        <begin position="317"/>
        <end position="344"/>
    </location>
</feature>
<evidence type="ECO:0000256" key="6">
    <source>
        <dbReference type="ARBA" id="ARBA00022960"/>
    </source>
</evidence>
<dbReference type="NCBIfam" id="TIGR02210">
    <property type="entry name" value="rodA_shape"/>
    <property type="match status" value="1"/>
</dbReference>
<evidence type="ECO:0000256" key="2">
    <source>
        <dbReference type="ARBA" id="ARBA00022475"/>
    </source>
</evidence>
<keyword evidence="10 11" id="KW-0961">Cell wall biogenesis/degradation</keyword>
<name>A0A2G6JBR3_NEPCE</name>
<sequence length="380" mass="41635">MTGREFERYMPEAHDHLRQRPGLWSYTNLDGWLLLLLLLLCGFGLFILYSASGQDMGYVTRQAIRMGVGFFVMIVLAQLTPRFLGRWAPWLYVMGIGLLVWVILFGTGAKGAQRWIALPGFRFQPSELMKLVLPLTVAFYLAHRPLPPVFRHIFISLVLVGMPTVLIMKQPDLGTSLLIASSGIFVLLLSGILWRYVFTALGVAAAALPGLWAVMKDYQKQRVLTFIDPESDPLGSGWNIIQSKTAIGSGGISGKGWLSGTQSQLDFLPESHTDFIIAVVAEEMGLIGVLILLTLYVLIIARGLIIAAQAPDSFGRLLAGSLILTFFVYVFVNIGMVSGLLPVVGVPLPLVSYGGTSIVTLMAGFGIIMSVHSYRTMLLK</sequence>
<keyword evidence="11" id="KW-0997">Cell inner membrane</keyword>
<dbReference type="GO" id="GO:0008955">
    <property type="term" value="F:peptidoglycan glycosyltransferase activity"/>
    <property type="evidence" value="ECO:0007669"/>
    <property type="project" value="UniProtKB-UniRule"/>
</dbReference>
<evidence type="ECO:0000256" key="4">
    <source>
        <dbReference type="ARBA" id="ARBA00022679"/>
    </source>
</evidence>
<dbReference type="GO" id="GO:0071555">
    <property type="term" value="P:cell wall organization"/>
    <property type="evidence" value="ECO:0007669"/>
    <property type="project" value="UniProtKB-KW"/>
</dbReference>
<dbReference type="UniPathway" id="UPA00219"/>
<keyword evidence="7 11" id="KW-0573">Peptidoglycan synthesis</keyword>
<keyword evidence="5 11" id="KW-0812">Transmembrane</keyword>
<dbReference type="PANTHER" id="PTHR30474">
    <property type="entry name" value="CELL CYCLE PROTEIN"/>
    <property type="match status" value="1"/>
</dbReference>
<evidence type="ECO:0000256" key="11">
    <source>
        <dbReference type="HAMAP-Rule" id="MF_02079"/>
    </source>
</evidence>
<feature type="transmembrane region" description="Helical" evidence="11">
    <location>
        <begin position="63"/>
        <end position="81"/>
    </location>
</feature>
<evidence type="ECO:0000313" key="12">
    <source>
        <dbReference type="EMBL" id="PIE20780.1"/>
    </source>
</evidence>
<dbReference type="Proteomes" id="UP000242733">
    <property type="component" value="Unassembled WGS sequence"/>
</dbReference>
<evidence type="ECO:0000256" key="9">
    <source>
        <dbReference type="ARBA" id="ARBA00023136"/>
    </source>
</evidence>
<feature type="transmembrane region" description="Helical" evidence="11">
    <location>
        <begin position="284"/>
        <end position="305"/>
    </location>
</feature>
<comment type="subcellular location">
    <subcellularLocation>
        <location evidence="11">Cell inner membrane</location>
        <topology evidence="11">Multi-pass membrane protein</topology>
    </subcellularLocation>
    <subcellularLocation>
        <location evidence="1">Membrane</location>
        <topology evidence="1">Multi-pass membrane protein</topology>
    </subcellularLocation>
</comment>
<dbReference type="HAMAP" id="MF_02079">
    <property type="entry name" value="PGT_RodA"/>
    <property type="match status" value="1"/>
</dbReference>
<protein>
    <recommendedName>
        <fullName evidence="11">Peptidoglycan glycosyltransferase MrdB</fullName>
        <shortName evidence="11">PGT</shortName>
        <ecNumber evidence="11">2.4.99.28</ecNumber>
    </recommendedName>
    <alternativeName>
        <fullName evidence="11">Cell elongation protein RodA</fullName>
    </alternativeName>
    <alternativeName>
        <fullName evidence="11">Cell wall polymerase</fullName>
    </alternativeName>
    <alternativeName>
        <fullName evidence="11">Peptidoglycan polymerase</fullName>
        <shortName evidence="11">PG polymerase</shortName>
    </alternativeName>
</protein>
<dbReference type="InterPro" id="IPR001182">
    <property type="entry name" value="FtsW/RodA"/>
</dbReference>
<dbReference type="GO" id="GO:0005886">
    <property type="term" value="C:plasma membrane"/>
    <property type="evidence" value="ECO:0007669"/>
    <property type="project" value="UniProtKB-SubCell"/>
</dbReference>
<dbReference type="GO" id="GO:0008360">
    <property type="term" value="P:regulation of cell shape"/>
    <property type="evidence" value="ECO:0007669"/>
    <property type="project" value="UniProtKB-KW"/>
</dbReference>
<evidence type="ECO:0000313" key="13">
    <source>
        <dbReference type="Proteomes" id="UP000242733"/>
    </source>
</evidence>
<comment type="similarity">
    <text evidence="11">Belongs to the SEDS family. MrdB/RodA subfamily.</text>
</comment>
<dbReference type="InterPro" id="IPR011923">
    <property type="entry name" value="RodA/MrdB"/>
</dbReference>
<evidence type="ECO:0000256" key="7">
    <source>
        <dbReference type="ARBA" id="ARBA00022984"/>
    </source>
</evidence>
<organism evidence="12 13">
    <name type="scientific">Neptuniibacter caesariensis</name>
    <dbReference type="NCBI Taxonomy" id="207954"/>
    <lineage>
        <taxon>Bacteria</taxon>
        <taxon>Pseudomonadati</taxon>
        <taxon>Pseudomonadota</taxon>
        <taxon>Gammaproteobacteria</taxon>
        <taxon>Oceanospirillales</taxon>
        <taxon>Oceanospirillaceae</taxon>
        <taxon>Neptuniibacter</taxon>
    </lineage>
</organism>
<comment type="function">
    <text evidence="11">Peptidoglycan polymerase that is essential for cell wall elongation.</text>
</comment>
<keyword evidence="2 11" id="KW-1003">Cell membrane</keyword>
<keyword evidence="4 11" id="KW-0808">Transferase</keyword>
<feature type="transmembrane region" description="Helical" evidence="11">
    <location>
        <begin position="350"/>
        <end position="371"/>
    </location>
</feature>
<evidence type="ECO:0000256" key="10">
    <source>
        <dbReference type="ARBA" id="ARBA00023316"/>
    </source>
</evidence>
<feature type="transmembrane region" description="Helical" evidence="11">
    <location>
        <begin position="87"/>
        <end position="107"/>
    </location>
</feature>
<evidence type="ECO:0000256" key="1">
    <source>
        <dbReference type="ARBA" id="ARBA00004141"/>
    </source>
</evidence>
<dbReference type="PROSITE" id="PS00428">
    <property type="entry name" value="FTSW_RODA_SPOVE"/>
    <property type="match status" value="1"/>
</dbReference>
<evidence type="ECO:0000256" key="8">
    <source>
        <dbReference type="ARBA" id="ARBA00022989"/>
    </source>
</evidence>
<evidence type="ECO:0000256" key="3">
    <source>
        <dbReference type="ARBA" id="ARBA00022676"/>
    </source>
</evidence>
<feature type="transmembrane region" description="Helical" evidence="11">
    <location>
        <begin position="149"/>
        <end position="168"/>
    </location>
</feature>
<keyword evidence="6 11" id="KW-0133">Cell shape</keyword>
<proteinExistence type="inferred from homology"/>
<dbReference type="InterPro" id="IPR018365">
    <property type="entry name" value="Cell_cycle_FtsW-rel_CS"/>
</dbReference>
<evidence type="ECO:0000256" key="5">
    <source>
        <dbReference type="ARBA" id="ARBA00022692"/>
    </source>
</evidence>
<dbReference type="EC" id="2.4.99.28" evidence="11"/>
<dbReference type="GO" id="GO:0015648">
    <property type="term" value="F:lipid-linked peptidoglycan transporter activity"/>
    <property type="evidence" value="ECO:0007669"/>
    <property type="project" value="TreeGrafter"/>
</dbReference>
<feature type="transmembrane region" description="Helical" evidence="11">
    <location>
        <begin position="175"/>
        <end position="194"/>
    </location>
</feature>
<dbReference type="GO" id="GO:0032153">
    <property type="term" value="C:cell division site"/>
    <property type="evidence" value="ECO:0007669"/>
    <property type="project" value="TreeGrafter"/>
</dbReference>
<keyword evidence="9 11" id="KW-0472">Membrane</keyword>
<feature type="transmembrane region" description="Helical" evidence="11">
    <location>
        <begin position="31"/>
        <end position="51"/>
    </location>
</feature>
<comment type="catalytic activity">
    <reaction evidence="11">
        <text>[GlcNAc-(1-&gt;4)-Mur2Ac(oyl-L-Ala-gamma-D-Glu-L-Lys-D-Ala-D-Ala)](n)-di-trans,octa-cis-undecaprenyl diphosphate + beta-D-GlcNAc-(1-&gt;4)-Mur2Ac(oyl-L-Ala-gamma-D-Glu-L-Lys-D-Ala-D-Ala)-di-trans,octa-cis-undecaprenyl diphosphate = [GlcNAc-(1-&gt;4)-Mur2Ac(oyl-L-Ala-gamma-D-Glu-L-Lys-D-Ala-D-Ala)](n+1)-di-trans,octa-cis-undecaprenyl diphosphate + di-trans,octa-cis-undecaprenyl diphosphate + H(+)</text>
        <dbReference type="Rhea" id="RHEA:23708"/>
        <dbReference type="Rhea" id="RHEA-COMP:9602"/>
        <dbReference type="Rhea" id="RHEA-COMP:9603"/>
        <dbReference type="ChEBI" id="CHEBI:15378"/>
        <dbReference type="ChEBI" id="CHEBI:58405"/>
        <dbReference type="ChEBI" id="CHEBI:60033"/>
        <dbReference type="ChEBI" id="CHEBI:78435"/>
        <dbReference type="EC" id="2.4.99.28"/>
    </reaction>
</comment>
<comment type="pathway">
    <text evidence="11">Cell wall biogenesis; peptidoglycan biosynthesis.</text>
</comment>
<reference evidence="12 13" key="1">
    <citation type="submission" date="2017-10" db="EMBL/GenBank/DDBJ databases">
        <title>Novel microbial diversity and functional potential in the marine mammal oral microbiome.</title>
        <authorList>
            <person name="Dudek N.K."/>
            <person name="Sun C.L."/>
            <person name="Burstein D."/>
            <person name="Kantor R.S."/>
            <person name="Aliaga Goltsman D.S."/>
            <person name="Bik E.M."/>
            <person name="Thomas B.C."/>
            <person name="Banfield J.F."/>
            <person name="Relman D.A."/>
        </authorList>
    </citation>
    <scope>NUCLEOTIDE SEQUENCE [LARGE SCALE GENOMIC DNA]</scope>
    <source>
        <strain evidence="12">DOLJORAL78_49_30</strain>
    </source>
</reference>
<accession>A0A2G6JBR3</accession>
<dbReference type="GO" id="GO:0051301">
    <property type="term" value="P:cell division"/>
    <property type="evidence" value="ECO:0007669"/>
    <property type="project" value="InterPro"/>
</dbReference>
<gene>
    <name evidence="11" type="primary">mrdB</name>
    <name evidence="11" type="synonym">rodA</name>
    <name evidence="12" type="ORF">CSA61_01075</name>
</gene>
<dbReference type="Pfam" id="PF01098">
    <property type="entry name" value="FTSW_RODA_SPOVE"/>
    <property type="match status" value="1"/>
</dbReference>
<dbReference type="AlphaFoldDB" id="A0A2G6JBR3"/>
<dbReference type="EMBL" id="PDSG01000004">
    <property type="protein sequence ID" value="PIE20780.1"/>
    <property type="molecule type" value="Genomic_DNA"/>
</dbReference>
<comment type="caution">
    <text evidence="12">The sequence shown here is derived from an EMBL/GenBank/DDBJ whole genome shotgun (WGS) entry which is preliminary data.</text>
</comment>
<dbReference type="PANTHER" id="PTHR30474:SF1">
    <property type="entry name" value="PEPTIDOGLYCAN GLYCOSYLTRANSFERASE MRDB"/>
    <property type="match status" value="1"/>
</dbReference>
<dbReference type="GO" id="GO:0009252">
    <property type="term" value="P:peptidoglycan biosynthetic process"/>
    <property type="evidence" value="ECO:0007669"/>
    <property type="project" value="UniProtKB-UniRule"/>
</dbReference>
<keyword evidence="3 11" id="KW-0328">Glycosyltransferase</keyword>